<keyword evidence="1" id="KW-1133">Transmembrane helix</keyword>
<evidence type="ECO:0000256" key="1">
    <source>
        <dbReference type="SAM" id="Phobius"/>
    </source>
</evidence>
<keyword evidence="1" id="KW-0812">Transmembrane</keyword>
<keyword evidence="1" id="KW-0472">Membrane</keyword>
<feature type="transmembrane region" description="Helical" evidence="1">
    <location>
        <begin position="12"/>
        <end position="34"/>
    </location>
</feature>
<evidence type="ECO:0000313" key="2">
    <source>
        <dbReference type="EMBL" id="GIH97029.1"/>
    </source>
</evidence>
<dbReference type="AlphaFoldDB" id="A0A8J3SRF1"/>
<dbReference type="EMBL" id="BOOJ01000076">
    <property type="protein sequence ID" value="GIH97029.1"/>
    <property type="molecule type" value="Genomic_DNA"/>
</dbReference>
<organism evidence="2 3">
    <name type="scientific">Planobispora siamensis</name>
    <dbReference type="NCBI Taxonomy" id="936338"/>
    <lineage>
        <taxon>Bacteria</taxon>
        <taxon>Bacillati</taxon>
        <taxon>Actinomycetota</taxon>
        <taxon>Actinomycetes</taxon>
        <taxon>Streptosporangiales</taxon>
        <taxon>Streptosporangiaceae</taxon>
        <taxon>Planobispora</taxon>
    </lineage>
</organism>
<keyword evidence="3" id="KW-1185">Reference proteome</keyword>
<evidence type="ECO:0000313" key="3">
    <source>
        <dbReference type="Proteomes" id="UP000619788"/>
    </source>
</evidence>
<dbReference type="Proteomes" id="UP000619788">
    <property type="component" value="Unassembled WGS sequence"/>
</dbReference>
<reference evidence="2 3" key="1">
    <citation type="submission" date="2021-01" db="EMBL/GenBank/DDBJ databases">
        <title>Whole genome shotgun sequence of Planobispora siamensis NBRC 107568.</title>
        <authorList>
            <person name="Komaki H."/>
            <person name="Tamura T."/>
        </authorList>
    </citation>
    <scope>NUCLEOTIDE SEQUENCE [LARGE SCALE GENOMIC DNA]</scope>
    <source>
        <strain evidence="2 3">NBRC 107568</strain>
    </source>
</reference>
<accession>A0A8J3SRF1</accession>
<comment type="caution">
    <text evidence="2">The sequence shown here is derived from an EMBL/GenBank/DDBJ whole genome shotgun (WGS) entry which is preliminary data.</text>
</comment>
<proteinExistence type="predicted"/>
<name>A0A8J3SRF1_9ACTN</name>
<sequence>MKTPEPPPRGFSWSRLLLAAVVAWIVVLTVLILLDPRAAGPAP</sequence>
<gene>
    <name evidence="2" type="ORF">Psi01_76590</name>
</gene>
<dbReference type="RefSeq" id="WP_275424648.1">
    <property type="nucleotide sequence ID" value="NZ_BOOJ01000076.1"/>
</dbReference>
<protein>
    <submittedName>
        <fullName evidence="2">Uncharacterized protein</fullName>
    </submittedName>
</protein>